<organism evidence="2 3">
    <name type="scientific">Phanerochaete sordida</name>
    <dbReference type="NCBI Taxonomy" id="48140"/>
    <lineage>
        <taxon>Eukaryota</taxon>
        <taxon>Fungi</taxon>
        <taxon>Dikarya</taxon>
        <taxon>Basidiomycota</taxon>
        <taxon>Agaricomycotina</taxon>
        <taxon>Agaricomycetes</taxon>
        <taxon>Polyporales</taxon>
        <taxon>Phanerochaetaceae</taxon>
        <taxon>Phanerochaete</taxon>
    </lineage>
</organism>
<dbReference type="EMBL" id="BPQB01000017">
    <property type="protein sequence ID" value="GJE90645.1"/>
    <property type="molecule type" value="Genomic_DNA"/>
</dbReference>
<feature type="domain" description="FAD/NAD(P)-binding" evidence="1">
    <location>
        <begin position="3"/>
        <end position="280"/>
    </location>
</feature>
<proteinExistence type="predicted"/>
<protein>
    <recommendedName>
        <fullName evidence="1">FAD/NAD(P)-binding domain-containing protein</fullName>
    </recommendedName>
</protein>
<dbReference type="Proteomes" id="UP000703269">
    <property type="component" value="Unassembled WGS sequence"/>
</dbReference>
<dbReference type="OrthoDB" id="202203at2759"/>
<dbReference type="Gene3D" id="3.50.50.60">
    <property type="entry name" value="FAD/NAD(P)-binding domain"/>
    <property type="match status" value="3"/>
</dbReference>
<dbReference type="GO" id="GO:0004174">
    <property type="term" value="F:electron-transferring-flavoprotein dehydrogenase activity"/>
    <property type="evidence" value="ECO:0007669"/>
    <property type="project" value="TreeGrafter"/>
</dbReference>
<reference evidence="2 3" key="1">
    <citation type="submission" date="2021-08" db="EMBL/GenBank/DDBJ databases">
        <title>Draft Genome Sequence of Phanerochaete sordida strain YK-624.</title>
        <authorList>
            <person name="Mori T."/>
            <person name="Dohra H."/>
            <person name="Suzuki T."/>
            <person name="Kawagishi H."/>
            <person name="Hirai H."/>
        </authorList>
    </citation>
    <scope>NUCLEOTIDE SEQUENCE [LARGE SCALE GENOMIC DNA]</scope>
    <source>
        <strain evidence="2 3">YK-624</strain>
    </source>
</reference>
<gene>
    <name evidence="2" type="ORF">PsYK624_067890</name>
</gene>
<dbReference type="SUPFAM" id="SSF51905">
    <property type="entry name" value="FAD/NAD(P)-binding domain"/>
    <property type="match status" value="1"/>
</dbReference>
<keyword evidence="3" id="KW-1185">Reference proteome</keyword>
<accession>A0A9P3GB38</accession>
<comment type="caution">
    <text evidence="2">The sequence shown here is derived from an EMBL/GenBank/DDBJ whole genome shotgun (WGS) entry which is preliminary data.</text>
</comment>
<evidence type="ECO:0000313" key="2">
    <source>
        <dbReference type="EMBL" id="GJE90645.1"/>
    </source>
</evidence>
<evidence type="ECO:0000313" key="3">
    <source>
        <dbReference type="Proteomes" id="UP000703269"/>
    </source>
</evidence>
<evidence type="ECO:0000259" key="1">
    <source>
        <dbReference type="Pfam" id="PF07992"/>
    </source>
</evidence>
<dbReference type="AlphaFoldDB" id="A0A9P3GB38"/>
<dbReference type="GO" id="GO:0050660">
    <property type="term" value="F:flavin adenine dinucleotide binding"/>
    <property type="evidence" value="ECO:0007669"/>
    <property type="project" value="TreeGrafter"/>
</dbReference>
<dbReference type="PRINTS" id="PR00368">
    <property type="entry name" value="FADPNR"/>
</dbReference>
<dbReference type="InterPro" id="IPR036188">
    <property type="entry name" value="FAD/NAD-bd_sf"/>
</dbReference>
<dbReference type="PANTHER" id="PTHR43735">
    <property type="entry name" value="APOPTOSIS-INDUCING FACTOR 1"/>
    <property type="match status" value="1"/>
</dbReference>
<dbReference type="GO" id="GO:0005737">
    <property type="term" value="C:cytoplasm"/>
    <property type="evidence" value="ECO:0007669"/>
    <property type="project" value="TreeGrafter"/>
</dbReference>
<name>A0A9P3GB38_9APHY</name>
<sequence length="457" mass="49868">MKTVAVIGASYGGNRAAQILSQELPEGWRLVLVDRNSHMNHLYALPRFAILPEHGHKAFIPYTSLLARPCPADAPRHVFLHARVTSLGPRSLTLSRAFPEHGVAEEDRTLHFDYLVYALGSHLPAPINVWGPVDTEAERDKPILHDGTKAQGLKWLERFRAMIERTSSVLVVGGGALGIQYSTDIAEVWPNKRVTLLHSRKQLLPRFNEAMHEEIMTTLSERNVKVVLGERLDLSAPPKTVVSENGVTERVARTQSGKELQAGVVLLCTGQTPNTALLRELLPDAVVPEGPSKNLVRVSRTMQVAVPRQARAARADTTVEELQDKLARVAVSETAAPTGPAPPEDVDIPYPHLFAIGDAADAFGAVKAGHTAHYQAEAAARNILKLIQQEATPNAPEPELEQYAPGPPAIKLSLGLSQAVYQVQGVIGRKTDVPADLDAPIMWKYYGLDPTEESMLL</sequence>
<dbReference type="Pfam" id="PF07992">
    <property type="entry name" value="Pyr_redox_2"/>
    <property type="match status" value="1"/>
</dbReference>
<dbReference type="PANTHER" id="PTHR43735:SF2">
    <property type="entry name" value="FE-REGULATED PROTEIN 8"/>
    <property type="match status" value="1"/>
</dbReference>
<dbReference type="InterPro" id="IPR023753">
    <property type="entry name" value="FAD/NAD-binding_dom"/>
</dbReference>